<keyword evidence="3" id="KW-1185">Reference proteome</keyword>
<proteinExistence type="predicted"/>
<dbReference type="RefSeq" id="WP_011341385.1">
    <property type="nucleotide sequence ID" value="NC_007498.2"/>
</dbReference>
<evidence type="ECO:0000256" key="1">
    <source>
        <dbReference type="SAM" id="SignalP"/>
    </source>
</evidence>
<dbReference type="KEGG" id="pca:Pcar_1652"/>
<feature type="signal peptide" evidence="1">
    <location>
        <begin position="1"/>
        <end position="20"/>
    </location>
</feature>
<sequence>MKSMKLAIVLGVLLVLPALAGAAQWDNLLDVAYRFSWYPKSDLQSLLQEKSMEYGSSLETYRDGLIDTLTSGTGPDGRLQQDSLFVGKPLSQYYRLALAEFCLYLANDEMVHLDNAETALSVFPDEDPQGDVAFWKHLLTAYRRMADKDSPGFVASVYSLWENTVLKQEVDNILMDDTRAKVGFVKELPHLYENIAHLVIRRAIIEQEMPNLSSLGTVILSIENKLTLENGYKNLVKAIVERMDGVSSDNYNLNFAVAFLEATANRNDFEAATEPDELVAKFNAARKFYQLAYYWADTNKGRATIMGQYMGFLTYVTRRMIDPNDPVATTRFFEKLPGMAVAYLDKGIELFDLLALHAAPNGNFTADGYYKRGNYLISMHRLWDATGKLSIMLADYYKSRRKAYEIETLFPVESPLLKYCALFQRHARIDQDIVPDNAYFLAAYAARELADLYQQLSEYSTGVEAKALFFAYQLQAVELFPADVTSILQLAYQSNLDGRVEDYFRYITPIAARLEQSKVVDMWLANHNTPFNPMVAHLGKEIPAIMLNAYTYLNVIRESEGTEDGFYRKAIILEKIFDARDSDNTDVDRVMKAVGKEDLSNARPLTLLFEEPLSEPFNSRVASILNSAEMYPVTRLKNKLYGALDGSEHGFLRALFYEIPFEEHQYVQLIRALRQP</sequence>
<organism evidence="2 3">
    <name type="scientific">Syntrophotalea carbinolica (strain DSM 2380 / NBRC 103641 / GraBd1)</name>
    <name type="common">Pelobacter carbinolicus</name>
    <dbReference type="NCBI Taxonomy" id="338963"/>
    <lineage>
        <taxon>Bacteria</taxon>
        <taxon>Pseudomonadati</taxon>
        <taxon>Thermodesulfobacteriota</taxon>
        <taxon>Desulfuromonadia</taxon>
        <taxon>Desulfuromonadales</taxon>
        <taxon>Syntrophotaleaceae</taxon>
        <taxon>Syntrophotalea</taxon>
    </lineage>
</organism>
<keyword evidence="1" id="KW-0732">Signal</keyword>
<dbReference type="AlphaFoldDB" id="Q3A411"/>
<accession>Q3A411</accession>
<gene>
    <name evidence="2" type="ordered locus">Pcar_1652</name>
</gene>
<evidence type="ECO:0000313" key="3">
    <source>
        <dbReference type="Proteomes" id="UP000002534"/>
    </source>
</evidence>
<reference evidence="2 3" key="2">
    <citation type="journal article" date="2012" name="BMC Genomics">
        <title>The genome of Pelobacter carbinolicus reveals surprising metabolic capabilities and physiological features.</title>
        <authorList>
            <person name="Aklujkar M."/>
            <person name="Haveman S.A."/>
            <person name="Didonato R.Jr."/>
            <person name="Chertkov O."/>
            <person name="Han C.S."/>
            <person name="Land M.L."/>
            <person name="Brown P."/>
            <person name="Lovley D.R."/>
        </authorList>
    </citation>
    <scope>NUCLEOTIDE SEQUENCE [LARGE SCALE GENOMIC DNA]</scope>
    <source>
        <strain evidence="3">DSM 2380 / NBRC 103641 / GraBd1</strain>
    </source>
</reference>
<dbReference type="EMBL" id="CP000142">
    <property type="protein sequence ID" value="ABA88896.1"/>
    <property type="molecule type" value="Genomic_DNA"/>
</dbReference>
<protein>
    <submittedName>
        <fullName evidence="2">Uncharacterized protein</fullName>
    </submittedName>
</protein>
<dbReference type="OrthoDB" id="5404906at2"/>
<dbReference type="Proteomes" id="UP000002534">
    <property type="component" value="Chromosome"/>
</dbReference>
<dbReference type="STRING" id="338963.Pcar_1652"/>
<dbReference type="eggNOG" id="ENOG5032S30">
    <property type="taxonomic scope" value="Bacteria"/>
</dbReference>
<evidence type="ECO:0000313" key="2">
    <source>
        <dbReference type="EMBL" id="ABA88896.1"/>
    </source>
</evidence>
<name>Q3A411_SYNC1</name>
<dbReference type="HOGENOM" id="CLU_406441_0_0_7"/>
<feature type="chain" id="PRO_5004223561" evidence="1">
    <location>
        <begin position="21"/>
        <end position="676"/>
    </location>
</feature>
<reference evidence="3" key="1">
    <citation type="submission" date="2005-10" db="EMBL/GenBank/DDBJ databases">
        <title>Complete sequence of Pelobacter carbinolicus DSM 2380.</title>
        <authorList>
            <person name="Copeland A."/>
            <person name="Lucas S."/>
            <person name="Lapidus A."/>
            <person name="Barry K."/>
            <person name="Detter J.C."/>
            <person name="Glavina T."/>
            <person name="Hammon N."/>
            <person name="Israni S."/>
            <person name="Pitluck S."/>
            <person name="Chertkov O."/>
            <person name="Schmutz J."/>
            <person name="Larimer F."/>
            <person name="Land M."/>
            <person name="Kyrpides N."/>
            <person name="Ivanova N."/>
            <person name="Richardson P."/>
        </authorList>
    </citation>
    <scope>NUCLEOTIDE SEQUENCE [LARGE SCALE GENOMIC DNA]</scope>
    <source>
        <strain evidence="3">DSM 2380 / NBRC 103641 / GraBd1</strain>
    </source>
</reference>